<dbReference type="EMBL" id="CP001700">
    <property type="protein sequence ID" value="ACU71575.1"/>
    <property type="molecule type" value="Genomic_DNA"/>
</dbReference>
<dbReference type="OrthoDB" id="286090at2"/>
<protein>
    <submittedName>
        <fullName evidence="2">RNA binding S1 domain protein</fullName>
    </submittedName>
</protein>
<dbReference type="PROSITE" id="PS50126">
    <property type="entry name" value="S1"/>
    <property type="match status" value="1"/>
</dbReference>
<proteinExistence type="predicted"/>
<keyword evidence="3" id="KW-1185">Reference proteome</keyword>
<gene>
    <name evidence="2" type="ordered locus">Caci_2659</name>
</gene>
<evidence type="ECO:0000313" key="3">
    <source>
        <dbReference type="Proteomes" id="UP000000851"/>
    </source>
</evidence>
<dbReference type="GO" id="GO:0003676">
    <property type="term" value="F:nucleic acid binding"/>
    <property type="evidence" value="ECO:0007669"/>
    <property type="project" value="InterPro"/>
</dbReference>
<dbReference type="STRING" id="479433.Caci_2659"/>
<dbReference type="CDD" id="cd00164">
    <property type="entry name" value="S1_like"/>
    <property type="match status" value="1"/>
</dbReference>
<dbReference type="SMART" id="SM00316">
    <property type="entry name" value="S1"/>
    <property type="match status" value="1"/>
</dbReference>
<organism evidence="2 3">
    <name type="scientific">Catenulispora acidiphila (strain DSM 44928 / JCM 14897 / NBRC 102108 / NRRL B-24433 / ID139908)</name>
    <dbReference type="NCBI Taxonomy" id="479433"/>
    <lineage>
        <taxon>Bacteria</taxon>
        <taxon>Bacillati</taxon>
        <taxon>Actinomycetota</taxon>
        <taxon>Actinomycetes</taxon>
        <taxon>Catenulisporales</taxon>
        <taxon>Catenulisporaceae</taxon>
        <taxon>Catenulispora</taxon>
    </lineage>
</organism>
<dbReference type="KEGG" id="cai:Caci_2659"/>
<name>C7PZB8_CATAD</name>
<dbReference type="Pfam" id="PF00575">
    <property type="entry name" value="S1"/>
    <property type="match status" value="1"/>
</dbReference>
<dbReference type="Gene3D" id="2.40.50.140">
    <property type="entry name" value="Nucleic acid-binding proteins"/>
    <property type="match status" value="1"/>
</dbReference>
<dbReference type="Proteomes" id="UP000000851">
    <property type="component" value="Chromosome"/>
</dbReference>
<sequence length="82" mass="8907">MPHQDGAHSAWDLFVAGHEVGDVLIAPVTKAVPVGVFVRLSKTIEGLVHQDSLSGAPDVGDLLRVRIDEIDRTRRRVRLSAS</sequence>
<dbReference type="HOGENOM" id="CLU_194361_0_0_11"/>
<dbReference type="RefSeq" id="WP_012786868.1">
    <property type="nucleotide sequence ID" value="NC_013131.1"/>
</dbReference>
<evidence type="ECO:0000313" key="2">
    <source>
        <dbReference type="EMBL" id="ACU71575.1"/>
    </source>
</evidence>
<evidence type="ECO:0000259" key="1">
    <source>
        <dbReference type="PROSITE" id="PS50126"/>
    </source>
</evidence>
<dbReference type="InParanoid" id="C7PZB8"/>
<dbReference type="InterPro" id="IPR012340">
    <property type="entry name" value="NA-bd_OB-fold"/>
</dbReference>
<feature type="domain" description="S1 motif" evidence="1">
    <location>
        <begin position="21"/>
        <end position="82"/>
    </location>
</feature>
<reference evidence="2 3" key="1">
    <citation type="journal article" date="2009" name="Stand. Genomic Sci.">
        <title>Complete genome sequence of Catenulispora acidiphila type strain (ID 139908).</title>
        <authorList>
            <person name="Copeland A."/>
            <person name="Lapidus A."/>
            <person name="Glavina Del Rio T."/>
            <person name="Nolan M."/>
            <person name="Lucas S."/>
            <person name="Chen F."/>
            <person name="Tice H."/>
            <person name="Cheng J.F."/>
            <person name="Bruce D."/>
            <person name="Goodwin L."/>
            <person name="Pitluck S."/>
            <person name="Mikhailova N."/>
            <person name="Pati A."/>
            <person name="Ivanova N."/>
            <person name="Mavromatis K."/>
            <person name="Chen A."/>
            <person name="Palaniappan K."/>
            <person name="Chain P."/>
            <person name="Land M."/>
            <person name="Hauser L."/>
            <person name="Chang Y.J."/>
            <person name="Jeffries C.D."/>
            <person name="Chertkov O."/>
            <person name="Brettin T."/>
            <person name="Detter J.C."/>
            <person name="Han C."/>
            <person name="Ali Z."/>
            <person name="Tindall B.J."/>
            <person name="Goker M."/>
            <person name="Bristow J."/>
            <person name="Eisen J.A."/>
            <person name="Markowitz V."/>
            <person name="Hugenholtz P."/>
            <person name="Kyrpides N.C."/>
            <person name="Klenk H.P."/>
        </authorList>
    </citation>
    <scope>NUCLEOTIDE SEQUENCE [LARGE SCALE GENOMIC DNA]</scope>
    <source>
        <strain evidence="3">DSM 44928 / JCM 14897 / NBRC 102108 / NRRL B-24433 / ID139908</strain>
    </source>
</reference>
<dbReference type="SUPFAM" id="SSF50249">
    <property type="entry name" value="Nucleic acid-binding proteins"/>
    <property type="match status" value="1"/>
</dbReference>
<dbReference type="AlphaFoldDB" id="C7PZB8"/>
<dbReference type="eggNOG" id="COG0539">
    <property type="taxonomic scope" value="Bacteria"/>
</dbReference>
<dbReference type="InterPro" id="IPR003029">
    <property type="entry name" value="S1_domain"/>
</dbReference>
<accession>C7PZB8</accession>